<reference evidence="3" key="1">
    <citation type="submission" date="2019-05" db="EMBL/GenBank/DDBJ databases">
        <title>Methanoculleus sp. FWC-SCC1, a methanogenic archaeon isolated from deep marine cold seep.</title>
        <authorList>
            <person name="Chen Y.-W."/>
            <person name="Chen S.-C."/>
            <person name="Teng N.-H."/>
            <person name="Lai M.-C."/>
        </authorList>
    </citation>
    <scope>NUCLEOTIDE SEQUENCE</scope>
    <source>
        <strain evidence="3">FWC-SCC1</strain>
    </source>
</reference>
<dbReference type="InterPro" id="IPR053184">
    <property type="entry name" value="FeoA-like"/>
</dbReference>
<name>A0ABT8M8Q2_9EURY</name>
<organism evidence="3 4">
    <name type="scientific">Methanoculleus frigidifontis</name>
    <dbReference type="NCBI Taxonomy" id="2584085"/>
    <lineage>
        <taxon>Archaea</taxon>
        <taxon>Methanobacteriati</taxon>
        <taxon>Methanobacteriota</taxon>
        <taxon>Stenosarchaea group</taxon>
        <taxon>Methanomicrobia</taxon>
        <taxon>Methanomicrobiales</taxon>
        <taxon>Methanomicrobiaceae</taxon>
        <taxon>Methanoculleus</taxon>
    </lineage>
</organism>
<dbReference type="PANTHER" id="PTHR43151">
    <property type="entry name" value="FEOA FAMILY PROTEIN"/>
    <property type="match status" value="1"/>
</dbReference>
<evidence type="ECO:0000313" key="3">
    <source>
        <dbReference type="EMBL" id="MDN7024324.1"/>
    </source>
</evidence>
<protein>
    <submittedName>
        <fullName evidence="3">Ferrous iron transport protein A</fullName>
    </submittedName>
</protein>
<dbReference type="RefSeq" id="WP_301663423.1">
    <property type="nucleotide sequence ID" value="NZ_VCYH01000003.1"/>
</dbReference>
<evidence type="ECO:0000259" key="2">
    <source>
        <dbReference type="SMART" id="SM00899"/>
    </source>
</evidence>
<dbReference type="SMART" id="SM00899">
    <property type="entry name" value="FeoA"/>
    <property type="match status" value="1"/>
</dbReference>
<dbReference type="InterPro" id="IPR038157">
    <property type="entry name" value="FeoA_core_dom"/>
</dbReference>
<evidence type="ECO:0000256" key="1">
    <source>
        <dbReference type="ARBA" id="ARBA00023004"/>
    </source>
</evidence>
<sequence length="72" mass="7413">MHLSDLSPGNSARVLAFEGGSGFGRQLALRGLAEGRIVPVLSGSFGPVVVRIAGETLVLGRGAARKVRVQTV</sequence>
<keyword evidence="4" id="KW-1185">Reference proteome</keyword>
<dbReference type="Proteomes" id="UP001168338">
    <property type="component" value="Unassembled WGS sequence"/>
</dbReference>
<dbReference type="Pfam" id="PF04023">
    <property type="entry name" value="FeoA"/>
    <property type="match status" value="1"/>
</dbReference>
<proteinExistence type="predicted"/>
<dbReference type="SUPFAM" id="SSF50037">
    <property type="entry name" value="C-terminal domain of transcriptional repressors"/>
    <property type="match status" value="1"/>
</dbReference>
<feature type="domain" description="Ferrous iron transporter FeoA-like" evidence="2">
    <location>
        <begin position="1"/>
        <end position="71"/>
    </location>
</feature>
<dbReference type="InterPro" id="IPR007167">
    <property type="entry name" value="Fe-transptr_FeoA-like"/>
</dbReference>
<dbReference type="Gene3D" id="2.30.30.90">
    <property type="match status" value="1"/>
</dbReference>
<dbReference type="InterPro" id="IPR008988">
    <property type="entry name" value="Transcriptional_repressor_C"/>
</dbReference>
<dbReference type="PANTHER" id="PTHR43151:SF1">
    <property type="entry name" value="SSR2333 PROTEIN"/>
    <property type="match status" value="1"/>
</dbReference>
<keyword evidence="1" id="KW-0408">Iron</keyword>
<gene>
    <name evidence="3" type="ORF">FGU65_05365</name>
</gene>
<evidence type="ECO:0000313" key="4">
    <source>
        <dbReference type="Proteomes" id="UP001168338"/>
    </source>
</evidence>
<comment type="caution">
    <text evidence="3">The sequence shown here is derived from an EMBL/GenBank/DDBJ whole genome shotgun (WGS) entry which is preliminary data.</text>
</comment>
<dbReference type="EMBL" id="VCYH01000003">
    <property type="protein sequence ID" value="MDN7024324.1"/>
    <property type="molecule type" value="Genomic_DNA"/>
</dbReference>
<accession>A0ABT8M8Q2</accession>